<protein>
    <submittedName>
        <fullName evidence="2">Methyltransferase domain-containing protein</fullName>
    </submittedName>
</protein>
<sequence>MSDLEAWNSADAYELWVGRWSRQVAAGFVQWLAPAPGLRWADVGCGTGALADIALREGGASMLRGVDRAGGYVQAARERIADPRARFETGDALALPWADREFDVAVSGLVLNFVPDPARMLAEIKRVTRPGGTVAAYVWDYAGGMQMMRFFWDAVLQLRPGDAWLDQAERFPLCAPEPLRDAFEAAGLAEVDVRAIEIDMPFATFDDYWRPFLGRQGAAPAYLAKLPQEEQDRIREHLRAKFEARGQGTMPARAWAVRGRVPAQAA</sequence>
<evidence type="ECO:0000313" key="3">
    <source>
        <dbReference type="Proteomes" id="UP000596827"/>
    </source>
</evidence>
<dbReference type="Proteomes" id="UP000596827">
    <property type="component" value="Unassembled WGS sequence"/>
</dbReference>
<comment type="caution">
    <text evidence="2">The sequence shown here is derived from an EMBL/GenBank/DDBJ whole genome shotgun (WGS) entry which is preliminary data.</text>
</comment>
<name>A0A923MCM4_9BURK</name>
<dbReference type="EMBL" id="JACORU010000012">
    <property type="protein sequence ID" value="MBC5767716.1"/>
    <property type="molecule type" value="Genomic_DNA"/>
</dbReference>
<dbReference type="InterPro" id="IPR029063">
    <property type="entry name" value="SAM-dependent_MTases_sf"/>
</dbReference>
<feature type="domain" description="Methyltransferase type 11" evidence="1">
    <location>
        <begin position="42"/>
        <end position="135"/>
    </location>
</feature>
<dbReference type="CDD" id="cd02440">
    <property type="entry name" value="AdoMet_MTases"/>
    <property type="match status" value="1"/>
</dbReference>
<dbReference type="GO" id="GO:0032259">
    <property type="term" value="P:methylation"/>
    <property type="evidence" value="ECO:0007669"/>
    <property type="project" value="UniProtKB-KW"/>
</dbReference>
<dbReference type="GO" id="GO:0008757">
    <property type="term" value="F:S-adenosylmethionine-dependent methyltransferase activity"/>
    <property type="evidence" value="ECO:0007669"/>
    <property type="project" value="InterPro"/>
</dbReference>
<keyword evidence="3" id="KW-1185">Reference proteome</keyword>
<keyword evidence="2" id="KW-0489">Methyltransferase</keyword>
<dbReference type="AlphaFoldDB" id="A0A923MCM4"/>
<accession>A0A923MCM4</accession>
<evidence type="ECO:0000259" key="1">
    <source>
        <dbReference type="Pfam" id="PF08241"/>
    </source>
</evidence>
<proteinExistence type="predicted"/>
<reference evidence="2" key="1">
    <citation type="submission" date="2020-08" db="EMBL/GenBank/DDBJ databases">
        <title>Ramlibacter sp. GTP1 16S ribosomal RNA gene genome sequencing and assembly.</title>
        <authorList>
            <person name="Kang M."/>
        </authorList>
    </citation>
    <scope>NUCLEOTIDE SEQUENCE</scope>
    <source>
        <strain evidence="2">GTP1</strain>
    </source>
</reference>
<gene>
    <name evidence="2" type="ORF">H8R02_24840</name>
</gene>
<keyword evidence="2" id="KW-0808">Transferase</keyword>
<dbReference type="InterPro" id="IPR013216">
    <property type="entry name" value="Methyltransf_11"/>
</dbReference>
<dbReference type="SUPFAM" id="SSF53335">
    <property type="entry name" value="S-adenosyl-L-methionine-dependent methyltransferases"/>
    <property type="match status" value="1"/>
</dbReference>
<organism evidence="2 3">
    <name type="scientific">Ramlibacter albus</name>
    <dbReference type="NCBI Taxonomy" id="2079448"/>
    <lineage>
        <taxon>Bacteria</taxon>
        <taxon>Pseudomonadati</taxon>
        <taxon>Pseudomonadota</taxon>
        <taxon>Betaproteobacteria</taxon>
        <taxon>Burkholderiales</taxon>
        <taxon>Comamonadaceae</taxon>
        <taxon>Ramlibacter</taxon>
    </lineage>
</organism>
<evidence type="ECO:0000313" key="2">
    <source>
        <dbReference type="EMBL" id="MBC5767716.1"/>
    </source>
</evidence>
<dbReference type="Pfam" id="PF08241">
    <property type="entry name" value="Methyltransf_11"/>
    <property type="match status" value="1"/>
</dbReference>
<dbReference type="RefSeq" id="WP_187084204.1">
    <property type="nucleotide sequence ID" value="NZ_JACORU010000012.1"/>
</dbReference>
<dbReference type="PANTHER" id="PTHR43591">
    <property type="entry name" value="METHYLTRANSFERASE"/>
    <property type="match status" value="1"/>
</dbReference>
<dbReference type="Gene3D" id="3.40.50.150">
    <property type="entry name" value="Vaccinia Virus protein VP39"/>
    <property type="match status" value="1"/>
</dbReference>